<dbReference type="KEGG" id="mgy:MGMSRv2__3057"/>
<proteinExistence type="predicted"/>
<dbReference type="HOGENOM" id="CLU_2193744_0_0_5"/>
<gene>
    <name evidence="1" type="primary">acyP</name>
    <name evidence="1" type="ordered locus">MGMSRv2__3057</name>
</gene>
<evidence type="ECO:0000313" key="1">
    <source>
        <dbReference type="EMBL" id="CDL00272.1"/>
    </source>
</evidence>
<protein>
    <submittedName>
        <fullName evidence="1">Acylphosphatase</fullName>
        <ecNumber evidence="1">3.6.1.7</ecNumber>
    </submittedName>
</protein>
<dbReference type="AlphaFoldDB" id="V6F4H9"/>
<organism evidence="1 2">
    <name type="scientific">Magnetospirillum gryphiswaldense (strain DSM 6361 / JCM 21280 / NBRC 15271 / MSR-1)</name>
    <dbReference type="NCBI Taxonomy" id="431944"/>
    <lineage>
        <taxon>Bacteria</taxon>
        <taxon>Pseudomonadati</taxon>
        <taxon>Pseudomonadota</taxon>
        <taxon>Alphaproteobacteria</taxon>
        <taxon>Rhodospirillales</taxon>
        <taxon>Rhodospirillaceae</taxon>
        <taxon>Magnetospirillum</taxon>
    </lineage>
</organism>
<dbReference type="STRING" id="1430440.MGMSRv2__3057"/>
<dbReference type="GO" id="GO:0003998">
    <property type="term" value="F:acylphosphatase activity"/>
    <property type="evidence" value="ECO:0007669"/>
    <property type="project" value="UniProtKB-EC"/>
</dbReference>
<sequence>MTANIIQWPKSMKIQPAHIAADGTATFCNDKAVDVAYSGSAYVVAEIMWEKGWTVYGSPTQPLGDFLVVAPGYHPSEFAINPGVEGWVVVTAADLDEFTDEPTTPSSA</sequence>
<dbReference type="EMBL" id="HG794546">
    <property type="protein sequence ID" value="CDL00272.1"/>
    <property type="molecule type" value="Genomic_DNA"/>
</dbReference>
<reference evidence="1 2" key="1">
    <citation type="journal article" date="2014" name="Genome Announc.">
        <title>Complete genome sequence of Magnetospirillum gryphiswaldense MSR-1.</title>
        <authorList>
            <person name="Wang X."/>
            <person name="Wang Q."/>
            <person name="Zhang W."/>
            <person name="Wang Y."/>
            <person name="Li L."/>
            <person name="Wen T."/>
            <person name="Zhang T."/>
            <person name="Zhang Y."/>
            <person name="Xu J."/>
            <person name="Hu J."/>
            <person name="Li S."/>
            <person name="Liu L."/>
            <person name="Liu J."/>
            <person name="Jiang W."/>
            <person name="Tian J."/>
            <person name="Li Y."/>
            <person name="Schuler D."/>
            <person name="Wang L."/>
            <person name="Li J."/>
        </authorList>
    </citation>
    <scope>NUCLEOTIDE SEQUENCE [LARGE SCALE GENOMIC DNA]</scope>
    <source>
        <strain evidence="2">DSM 6361 / JCM 21280 / NBRC 15271 / MSR-1</strain>
    </source>
</reference>
<evidence type="ECO:0000313" key="2">
    <source>
        <dbReference type="Proteomes" id="UP000018922"/>
    </source>
</evidence>
<dbReference type="Proteomes" id="UP000018922">
    <property type="component" value="Chromosome I"/>
</dbReference>
<accession>V6F4H9</accession>
<keyword evidence="2" id="KW-1185">Reference proteome</keyword>
<name>V6F4H9_MAGGM</name>
<keyword evidence="1" id="KW-0378">Hydrolase</keyword>
<dbReference type="EC" id="3.6.1.7" evidence="1"/>